<dbReference type="AlphaFoldDB" id="A0A7Y9FQC8"/>
<proteinExistence type="predicted"/>
<keyword evidence="2" id="KW-0732">Signal</keyword>
<protein>
    <recommendedName>
        <fullName evidence="5">Argininosuccinate lyase</fullName>
    </recommendedName>
</protein>
<organism evidence="3 4">
    <name type="scientific">Sphingomonas melonis</name>
    <dbReference type="NCBI Taxonomy" id="152682"/>
    <lineage>
        <taxon>Bacteria</taxon>
        <taxon>Pseudomonadati</taxon>
        <taxon>Pseudomonadota</taxon>
        <taxon>Alphaproteobacteria</taxon>
        <taxon>Sphingomonadales</taxon>
        <taxon>Sphingomonadaceae</taxon>
        <taxon>Sphingomonas</taxon>
    </lineage>
</organism>
<feature type="compositionally biased region" description="Low complexity" evidence="1">
    <location>
        <begin position="51"/>
        <end position="72"/>
    </location>
</feature>
<dbReference type="Proteomes" id="UP000517753">
    <property type="component" value="Unassembled WGS sequence"/>
</dbReference>
<comment type="caution">
    <text evidence="3">The sequence shown here is derived from an EMBL/GenBank/DDBJ whole genome shotgun (WGS) entry which is preliminary data.</text>
</comment>
<dbReference type="PROSITE" id="PS51257">
    <property type="entry name" value="PROKAR_LIPOPROTEIN"/>
    <property type="match status" value="1"/>
</dbReference>
<evidence type="ECO:0000256" key="1">
    <source>
        <dbReference type="SAM" id="MobiDB-lite"/>
    </source>
</evidence>
<accession>A0A7Y9FQC8</accession>
<evidence type="ECO:0000256" key="2">
    <source>
        <dbReference type="SAM" id="SignalP"/>
    </source>
</evidence>
<sequence length="118" mass="12193">MSFRTKTMTVAALAAALLAVSACSRSEPEGPMDDNTLGLDQPMVNETNDVAPAETPTAEPLPTPDANAAAAIEPPPEAPIKPDAQVLDDADATGMTARVTRDEAPAREESAPNDQAPQ</sequence>
<feature type="chain" id="PRO_5031225153" description="Argininosuccinate lyase" evidence="2">
    <location>
        <begin position="27"/>
        <end position="118"/>
    </location>
</feature>
<dbReference type="RefSeq" id="WP_257015664.1">
    <property type="nucleotide sequence ID" value="NZ_JACCBY010000005.1"/>
</dbReference>
<feature type="region of interest" description="Disordered" evidence="1">
    <location>
        <begin position="23"/>
        <end position="118"/>
    </location>
</feature>
<keyword evidence="4" id="KW-1185">Reference proteome</keyword>
<reference evidence="3 4" key="1">
    <citation type="submission" date="2020-08" db="EMBL/GenBank/DDBJ databases">
        <title>The Agave Microbiome: Exploring the role of microbial communities in plant adaptations to desert environments.</title>
        <authorList>
            <person name="Partida-Martinez L.P."/>
        </authorList>
    </citation>
    <scope>NUCLEOTIDE SEQUENCE [LARGE SCALE GENOMIC DNA]</scope>
    <source>
        <strain evidence="3 4">AS2.3</strain>
    </source>
</reference>
<evidence type="ECO:0000313" key="3">
    <source>
        <dbReference type="EMBL" id="NYD91494.1"/>
    </source>
</evidence>
<evidence type="ECO:0000313" key="4">
    <source>
        <dbReference type="Proteomes" id="UP000517753"/>
    </source>
</evidence>
<name>A0A7Y9FQC8_9SPHN</name>
<feature type="signal peptide" evidence="2">
    <location>
        <begin position="1"/>
        <end position="26"/>
    </location>
</feature>
<gene>
    <name evidence="3" type="ORF">HD841_003302</name>
</gene>
<feature type="compositionally biased region" description="Basic and acidic residues" evidence="1">
    <location>
        <begin position="99"/>
        <end position="110"/>
    </location>
</feature>
<evidence type="ECO:0008006" key="5">
    <source>
        <dbReference type="Google" id="ProtNLM"/>
    </source>
</evidence>
<dbReference type="EMBL" id="JACCBY010000005">
    <property type="protein sequence ID" value="NYD91494.1"/>
    <property type="molecule type" value="Genomic_DNA"/>
</dbReference>